<dbReference type="KEGG" id="ngr:NAEGRDRAFT_46389"/>
<evidence type="ECO:0000313" key="2">
    <source>
        <dbReference type="EMBL" id="EFC48773.1"/>
    </source>
</evidence>
<evidence type="ECO:0000256" key="1">
    <source>
        <dbReference type="SAM" id="SignalP"/>
    </source>
</evidence>
<keyword evidence="1" id="KW-0732">Signal</keyword>
<evidence type="ECO:0000313" key="3">
    <source>
        <dbReference type="Proteomes" id="UP000006671"/>
    </source>
</evidence>
<sequence length="405" mass="42837">MSKQHVVIGASLLLLLIIQVVSAASSVSFSLKTNNLSCKRDVTTSTTSSQVSLTSAATCDLGTNRTSLSTFTQLKFYAAFGTIPMVKAVASAGVSIKITSLLSTTISIDVGAAFGVDKVIEYLDNDGVSGYQEGNGDTIVKEYPLVGLTWSTPTLVKTSISSSSSAYIYQVTTSASVGTLCTVKFTGYLTTNEVTFSDSSLVARSGVSQVLVPSSYKSSLEFTGINYLNSNGKLAISTLLAYRGSLAKKASSRSLRDLFATTSEERPDSASSDQIVFQFDQSSFLSSWNLSSTFNIPKPYFSFQSYVSKYSTGSTVVSKATLVSTSTSTATIANTNTLAYGAITADISSAKVVRFYVSFTEQVSNFIWDPSVGTEDTSASSTSDAVSIKFGSVLIVMLALIGMFL</sequence>
<accession>D2V3H5</accession>
<proteinExistence type="predicted"/>
<dbReference type="VEuPathDB" id="AmoebaDB:NAEGRDRAFT_46389"/>
<protein>
    <submittedName>
        <fullName evidence="2">Predicted protein</fullName>
    </submittedName>
</protein>
<keyword evidence="3" id="KW-1185">Reference proteome</keyword>
<name>D2V3H5_NAEGR</name>
<organism evidence="3">
    <name type="scientific">Naegleria gruberi</name>
    <name type="common">Amoeba</name>
    <dbReference type="NCBI Taxonomy" id="5762"/>
    <lineage>
        <taxon>Eukaryota</taxon>
        <taxon>Discoba</taxon>
        <taxon>Heterolobosea</taxon>
        <taxon>Tetramitia</taxon>
        <taxon>Eutetramitia</taxon>
        <taxon>Vahlkampfiidae</taxon>
        <taxon>Naegleria</taxon>
    </lineage>
</organism>
<dbReference type="GeneID" id="8862331"/>
<dbReference type="EMBL" id="GG738850">
    <property type="protein sequence ID" value="EFC48773.1"/>
    <property type="molecule type" value="Genomic_DNA"/>
</dbReference>
<dbReference type="AlphaFoldDB" id="D2V3H5"/>
<dbReference type="RefSeq" id="XP_002681517.1">
    <property type="nucleotide sequence ID" value="XM_002681471.1"/>
</dbReference>
<gene>
    <name evidence="2" type="ORF">NAEGRDRAFT_46389</name>
</gene>
<dbReference type="OMA" id="ANTTFYQ"/>
<dbReference type="Proteomes" id="UP000006671">
    <property type="component" value="Unassembled WGS sequence"/>
</dbReference>
<dbReference type="InParanoid" id="D2V3H5"/>
<reference evidence="2 3" key="1">
    <citation type="journal article" date="2010" name="Cell">
        <title>The genome of Naegleria gruberi illuminates early eukaryotic versatility.</title>
        <authorList>
            <person name="Fritz-Laylin L.K."/>
            <person name="Prochnik S.E."/>
            <person name="Ginger M.L."/>
            <person name="Dacks J.B."/>
            <person name="Carpenter M.L."/>
            <person name="Field M.C."/>
            <person name="Kuo A."/>
            <person name="Paredez A."/>
            <person name="Chapman J."/>
            <person name="Pham J."/>
            <person name="Shu S."/>
            <person name="Neupane R."/>
            <person name="Cipriano M."/>
            <person name="Mancuso J."/>
            <person name="Tu H."/>
            <person name="Salamov A."/>
            <person name="Lindquist E."/>
            <person name="Shapiro H."/>
            <person name="Lucas S."/>
            <person name="Grigoriev I.V."/>
            <person name="Cande W.Z."/>
            <person name="Fulton C."/>
            <person name="Rokhsar D.S."/>
            <person name="Dawson S.C."/>
        </authorList>
    </citation>
    <scope>NUCLEOTIDE SEQUENCE [LARGE SCALE GENOMIC DNA]</scope>
    <source>
        <strain evidence="2 3">NEG-M</strain>
    </source>
</reference>
<feature type="chain" id="PRO_5003037222" evidence="1">
    <location>
        <begin position="24"/>
        <end position="405"/>
    </location>
</feature>
<feature type="signal peptide" evidence="1">
    <location>
        <begin position="1"/>
        <end position="23"/>
    </location>
</feature>